<dbReference type="RefSeq" id="WP_262397151.1">
    <property type="nucleotide sequence ID" value="NZ_JACRTC010000002.1"/>
</dbReference>
<protein>
    <submittedName>
        <fullName evidence="4">Hsp20/alpha crystallin family protein</fullName>
    </submittedName>
</protein>
<dbReference type="Pfam" id="PF00011">
    <property type="entry name" value="HSP20"/>
    <property type="match status" value="1"/>
</dbReference>
<feature type="domain" description="SHSP" evidence="3">
    <location>
        <begin position="27"/>
        <end position="140"/>
    </location>
</feature>
<dbReference type="PANTHER" id="PTHR11527">
    <property type="entry name" value="HEAT-SHOCK PROTEIN 20 FAMILY MEMBER"/>
    <property type="match status" value="1"/>
</dbReference>
<evidence type="ECO:0000313" key="4">
    <source>
        <dbReference type="EMBL" id="MBC8570056.1"/>
    </source>
</evidence>
<comment type="similarity">
    <text evidence="1 2">Belongs to the small heat shock protein (HSP20) family.</text>
</comment>
<reference evidence="4" key="1">
    <citation type="submission" date="2020-08" db="EMBL/GenBank/DDBJ databases">
        <title>Genome public.</title>
        <authorList>
            <person name="Liu C."/>
            <person name="Sun Q."/>
        </authorList>
    </citation>
    <scope>NUCLEOTIDE SEQUENCE</scope>
    <source>
        <strain evidence="4">NSJ-54</strain>
    </source>
</reference>
<dbReference type="EMBL" id="JACRTC010000002">
    <property type="protein sequence ID" value="MBC8570056.1"/>
    <property type="molecule type" value="Genomic_DNA"/>
</dbReference>
<gene>
    <name evidence="4" type="ORF">H8709_04360</name>
</gene>
<name>A0A926EDS0_9FIRM</name>
<evidence type="ECO:0000256" key="2">
    <source>
        <dbReference type="RuleBase" id="RU003616"/>
    </source>
</evidence>
<evidence type="ECO:0000259" key="3">
    <source>
        <dbReference type="PROSITE" id="PS01031"/>
    </source>
</evidence>
<dbReference type="InterPro" id="IPR002068">
    <property type="entry name" value="A-crystallin/Hsp20_dom"/>
</dbReference>
<accession>A0A926EDS0</accession>
<dbReference type="AlphaFoldDB" id="A0A926EDS0"/>
<keyword evidence="5" id="KW-1185">Reference proteome</keyword>
<dbReference type="CDD" id="cd06471">
    <property type="entry name" value="ACD_LpsHSP_like"/>
    <property type="match status" value="1"/>
</dbReference>
<dbReference type="Proteomes" id="UP000660861">
    <property type="component" value="Unassembled WGS sequence"/>
</dbReference>
<evidence type="ECO:0000256" key="1">
    <source>
        <dbReference type="PROSITE-ProRule" id="PRU00285"/>
    </source>
</evidence>
<dbReference type="Gene3D" id="2.60.40.790">
    <property type="match status" value="1"/>
</dbReference>
<dbReference type="InterPro" id="IPR031107">
    <property type="entry name" value="Small_HSP"/>
</dbReference>
<sequence>MFDLLPFERRRNDLMHYFNDWGKDFFGEMGDQISAFRTDIRDKGDHYLLEAELPGFDKKDIGINLEGDTLTISAKHETQNEEKKDNYIRRERSYGSFVRSFDVSGIDTGSIKAEYKNGVLELILPKVVETKPQSRQIDIG</sequence>
<proteinExistence type="inferred from homology"/>
<dbReference type="InterPro" id="IPR008978">
    <property type="entry name" value="HSP20-like_chaperone"/>
</dbReference>
<dbReference type="SUPFAM" id="SSF49764">
    <property type="entry name" value="HSP20-like chaperones"/>
    <property type="match status" value="1"/>
</dbReference>
<organism evidence="4 5">
    <name type="scientific">Zongyangia hominis</name>
    <dbReference type="NCBI Taxonomy" id="2763677"/>
    <lineage>
        <taxon>Bacteria</taxon>
        <taxon>Bacillati</taxon>
        <taxon>Bacillota</taxon>
        <taxon>Clostridia</taxon>
        <taxon>Eubacteriales</taxon>
        <taxon>Oscillospiraceae</taxon>
        <taxon>Zongyangia</taxon>
    </lineage>
</organism>
<dbReference type="PROSITE" id="PS01031">
    <property type="entry name" value="SHSP"/>
    <property type="match status" value="1"/>
</dbReference>
<comment type="caution">
    <text evidence="4">The sequence shown here is derived from an EMBL/GenBank/DDBJ whole genome shotgun (WGS) entry which is preliminary data.</text>
</comment>
<evidence type="ECO:0000313" key="5">
    <source>
        <dbReference type="Proteomes" id="UP000660861"/>
    </source>
</evidence>